<dbReference type="Gene3D" id="1.20.120.330">
    <property type="entry name" value="Nucleotidyltransferases domain 2"/>
    <property type="match status" value="1"/>
</dbReference>
<gene>
    <name evidence="2" type="ORF">QBE54_09925</name>
</gene>
<evidence type="ECO:0000313" key="2">
    <source>
        <dbReference type="EMBL" id="WZL75887.1"/>
    </source>
</evidence>
<dbReference type="InterPro" id="IPR007842">
    <property type="entry name" value="HEPN_dom"/>
</dbReference>
<dbReference type="PROSITE" id="PS50910">
    <property type="entry name" value="HEPN"/>
    <property type="match status" value="1"/>
</dbReference>
<reference evidence="2 3" key="1">
    <citation type="submission" date="2023-03" db="EMBL/GenBank/DDBJ databases">
        <title>Novel Species.</title>
        <authorList>
            <person name="Ma S."/>
        </authorList>
    </citation>
    <scope>NUCLEOTIDE SEQUENCE [LARGE SCALE GENOMIC DNA]</scope>
    <source>
        <strain evidence="2 3">B11</strain>
    </source>
</reference>
<dbReference type="EMBL" id="CP121689">
    <property type="protein sequence ID" value="WZL75887.1"/>
    <property type="molecule type" value="Genomic_DNA"/>
</dbReference>
<organism evidence="2 3">
    <name type="scientific">Thermatribacter velox</name>
    <dbReference type="NCBI Taxonomy" id="3039681"/>
    <lineage>
        <taxon>Bacteria</taxon>
        <taxon>Pseudomonadati</taxon>
        <taxon>Atribacterota</taxon>
        <taxon>Atribacteria</taxon>
        <taxon>Atribacterales</taxon>
        <taxon>Thermatribacteraceae</taxon>
        <taxon>Thermatribacter</taxon>
    </lineage>
</organism>
<sequence length="131" mass="15419">MRRETQEWMKIAEEELKSAEYLFTKGLYRMVCYHAQQAVEKFLKAILVEEKSKVPWTHNILDLLFVLRKEKHQPPLTDEEAIFLTGIYRARYPASLGLLPQGEPSFEDAQKALLIAKETYNWVCRKFLNQA</sequence>
<evidence type="ECO:0000259" key="1">
    <source>
        <dbReference type="PROSITE" id="PS50910"/>
    </source>
</evidence>
<dbReference type="RefSeq" id="WP_369018037.1">
    <property type="nucleotide sequence ID" value="NZ_CP121689.1"/>
</dbReference>
<keyword evidence="3" id="KW-1185">Reference proteome</keyword>
<dbReference type="SMART" id="SM00748">
    <property type="entry name" value="HEPN"/>
    <property type="match status" value="1"/>
</dbReference>
<dbReference type="Proteomes" id="UP001461341">
    <property type="component" value="Chromosome"/>
</dbReference>
<dbReference type="SUPFAM" id="SSF81593">
    <property type="entry name" value="Nucleotidyltransferase substrate binding subunit/domain"/>
    <property type="match status" value="1"/>
</dbReference>
<protein>
    <submittedName>
        <fullName evidence="2">HEPN domain-containing protein</fullName>
    </submittedName>
</protein>
<proteinExistence type="predicted"/>
<name>A0ABZ2YBC1_9BACT</name>
<evidence type="ECO:0000313" key="3">
    <source>
        <dbReference type="Proteomes" id="UP001461341"/>
    </source>
</evidence>
<accession>A0ABZ2YBC1</accession>
<feature type="domain" description="HEPN" evidence="1">
    <location>
        <begin position="9"/>
        <end position="119"/>
    </location>
</feature>
<dbReference type="Pfam" id="PF05168">
    <property type="entry name" value="HEPN"/>
    <property type="match status" value="1"/>
</dbReference>